<evidence type="ECO:0000313" key="2">
    <source>
        <dbReference type="Proteomes" id="UP001362999"/>
    </source>
</evidence>
<keyword evidence="2" id="KW-1185">Reference proteome</keyword>
<accession>A0AAV9ZCD7</accession>
<protein>
    <submittedName>
        <fullName evidence="1">Uncharacterized protein</fullName>
    </submittedName>
</protein>
<comment type="caution">
    <text evidence="1">The sequence shown here is derived from an EMBL/GenBank/DDBJ whole genome shotgun (WGS) entry which is preliminary data.</text>
</comment>
<gene>
    <name evidence="1" type="ORF">R3P38DRAFT_511933</name>
</gene>
<sequence>MEAHHIQNGSASTLLAGPVDRAMAAVRHVRDPRHPRRTERLFVSPKAPFSIRKPTHAQNAVIHVLPAAKHPLTASAARRPSISLRKCSALIRAPLLLRTASMRVLTCSESFWLHQLRIELIAYPRWIVLCFGGTIHASTASRLAQRALGHVSLELCVSLPRPEWRGLKCVGDRPRELTACPILESLYAWIPETILGAVLARPVQCRQVSKILIYDTGGGFTFSSPSLLQAEATGQDRWAIQSRCTVQRCTLKILSS</sequence>
<organism evidence="1 2">
    <name type="scientific">Favolaschia claudopus</name>
    <dbReference type="NCBI Taxonomy" id="2862362"/>
    <lineage>
        <taxon>Eukaryota</taxon>
        <taxon>Fungi</taxon>
        <taxon>Dikarya</taxon>
        <taxon>Basidiomycota</taxon>
        <taxon>Agaricomycotina</taxon>
        <taxon>Agaricomycetes</taxon>
        <taxon>Agaricomycetidae</taxon>
        <taxon>Agaricales</taxon>
        <taxon>Marasmiineae</taxon>
        <taxon>Mycenaceae</taxon>
        <taxon>Favolaschia</taxon>
    </lineage>
</organism>
<dbReference type="Proteomes" id="UP001362999">
    <property type="component" value="Unassembled WGS sequence"/>
</dbReference>
<dbReference type="EMBL" id="JAWWNJ010000164">
    <property type="protein sequence ID" value="KAK6977866.1"/>
    <property type="molecule type" value="Genomic_DNA"/>
</dbReference>
<reference evidence="1 2" key="1">
    <citation type="journal article" date="2024" name="J Genomics">
        <title>Draft genome sequencing and assembly of Favolaschia claudopus CIRM-BRFM 2984 isolated from oak limbs.</title>
        <authorList>
            <person name="Navarro D."/>
            <person name="Drula E."/>
            <person name="Chaduli D."/>
            <person name="Cazenave R."/>
            <person name="Ahrendt S."/>
            <person name="Wang J."/>
            <person name="Lipzen A."/>
            <person name="Daum C."/>
            <person name="Barry K."/>
            <person name="Grigoriev I.V."/>
            <person name="Favel A."/>
            <person name="Rosso M.N."/>
            <person name="Martin F."/>
        </authorList>
    </citation>
    <scope>NUCLEOTIDE SEQUENCE [LARGE SCALE GENOMIC DNA]</scope>
    <source>
        <strain evidence="1 2">CIRM-BRFM 2984</strain>
    </source>
</reference>
<dbReference type="AlphaFoldDB" id="A0AAV9ZCD7"/>
<name>A0AAV9ZCD7_9AGAR</name>
<proteinExistence type="predicted"/>
<evidence type="ECO:0000313" key="1">
    <source>
        <dbReference type="EMBL" id="KAK6977866.1"/>
    </source>
</evidence>